<evidence type="ECO:0000313" key="2">
    <source>
        <dbReference type="Proteomes" id="UP001054945"/>
    </source>
</evidence>
<dbReference type="Proteomes" id="UP001054945">
    <property type="component" value="Unassembled WGS sequence"/>
</dbReference>
<reference evidence="1 2" key="1">
    <citation type="submission" date="2021-06" db="EMBL/GenBank/DDBJ databases">
        <title>Caerostris extrusa draft genome.</title>
        <authorList>
            <person name="Kono N."/>
            <person name="Arakawa K."/>
        </authorList>
    </citation>
    <scope>NUCLEOTIDE SEQUENCE [LARGE SCALE GENOMIC DNA]</scope>
</reference>
<protein>
    <recommendedName>
        <fullName evidence="3">Secreted protein</fullName>
    </recommendedName>
</protein>
<accession>A0AAV4R0T3</accession>
<dbReference type="AlphaFoldDB" id="A0AAV4R0T3"/>
<gene>
    <name evidence="1" type="ORF">CEXT_563941</name>
</gene>
<sequence>MNVFGYVAYVWLCVCPLATPHRTSSHTARRHASPVADAAAAAATPFRHQPCRQRCAKLVTVANPAAAAAMLDTFCRQPRTLRSRSGA</sequence>
<organism evidence="1 2">
    <name type="scientific">Caerostris extrusa</name>
    <name type="common">Bark spider</name>
    <name type="synonym">Caerostris bankana</name>
    <dbReference type="NCBI Taxonomy" id="172846"/>
    <lineage>
        <taxon>Eukaryota</taxon>
        <taxon>Metazoa</taxon>
        <taxon>Ecdysozoa</taxon>
        <taxon>Arthropoda</taxon>
        <taxon>Chelicerata</taxon>
        <taxon>Arachnida</taxon>
        <taxon>Araneae</taxon>
        <taxon>Araneomorphae</taxon>
        <taxon>Entelegynae</taxon>
        <taxon>Araneoidea</taxon>
        <taxon>Araneidae</taxon>
        <taxon>Caerostris</taxon>
    </lineage>
</organism>
<evidence type="ECO:0008006" key="3">
    <source>
        <dbReference type="Google" id="ProtNLM"/>
    </source>
</evidence>
<comment type="caution">
    <text evidence="1">The sequence shown here is derived from an EMBL/GenBank/DDBJ whole genome shotgun (WGS) entry which is preliminary data.</text>
</comment>
<proteinExistence type="predicted"/>
<name>A0AAV4R0T3_CAEEX</name>
<keyword evidence="2" id="KW-1185">Reference proteome</keyword>
<evidence type="ECO:0000313" key="1">
    <source>
        <dbReference type="EMBL" id="GIY15169.1"/>
    </source>
</evidence>
<dbReference type="EMBL" id="BPLR01007208">
    <property type="protein sequence ID" value="GIY15169.1"/>
    <property type="molecule type" value="Genomic_DNA"/>
</dbReference>